<feature type="domain" description="PID" evidence="7">
    <location>
        <begin position="1260"/>
        <end position="1388"/>
    </location>
</feature>
<keyword evidence="2" id="KW-0963">Cytoplasm</keyword>
<evidence type="ECO:0000259" key="7">
    <source>
        <dbReference type="PROSITE" id="PS01179"/>
    </source>
</evidence>
<dbReference type="SMART" id="SM00248">
    <property type="entry name" value="ANK"/>
    <property type="match status" value="6"/>
</dbReference>
<feature type="region of interest" description="Disordered" evidence="6">
    <location>
        <begin position="814"/>
        <end position="833"/>
    </location>
</feature>
<dbReference type="CDD" id="cd09500">
    <property type="entry name" value="SAM_AIDA1AB-like_repeat2"/>
    <property type="match status" value="1"/>
</dbReference>
<dbReference type="Pfam" id="PF00640">
    <property type="entry name" value="PID"/>
    <property type="match status" value="1"/>
</dbReference>
<evidence type="ECO:0000256" key="1">
    <source>
        <dbReference type="ARBA" id="ARBA00004496"/>
    </source>
</evidence>
<dbReference type="PROSITE" id="PS01179">
    <property type="entry name" value="PID"/>
    <property type="match status" value="1"/>
</dbReference>
<dbReference type="InterPro" id="IPR013761">
    <property type="entry name" value="SAM/pointed_sf"/>
</dbReference>
<feature type="region of interest" description="Disordered" evidence="6">
    <location>
        <begin position="1394"/>
        <end position="1429"/>
    </location>
</feature>
<dbReference type="InterPro" id="IPR041882">
    <property type="entry name" value="SAM_ANKS1_repeat2"/>
</dbReference>
<protein>
    <submittedName>
        <fullName evidence="9">Ankyrin repeat and sterile alpha motif domain-containing protein 1B</fullName>
    </submittedName>
</protein>
<dbReference type="Gene3D" id="1.10.150.50">
    <property type="entry name" value="Transcription Factor, Ets-1"/>
    <property type="match status" value="2"/>
</dbReference>
<evidence type="ECO:0000313" key="9">
    <source>
        <dbReference type="EMBL" id="KAE8281356.1"/>
    </source>
</evidence>
<dbReference type="SUPFAM" id="SSF48403">
    <property type="entry name" value="Ankyrin repeat"/>
    <property type="match status" value="1"/>
</dbReference>
<dbReference type="FunFam" id="1.25.40.20:FF:000099">
    <property type="entry name" value="ankyrin repeat and sterile alpha motif domain-containing protein 1B isoform X5"/>
    <property type="match status" value="1"/>
</dbReference>
<dbReference type="GO" id="GO:0048013">
    <property type="term" value="P:ephrin receptor signaling pathway"/>
    <property type="evidence" value="ECO:0007669"/>
    <property type="project" value="TreeGrafter"/>
</dbReference>
<feature type="region of interest" description="Disordered" evidence="6">
    <location>
        <begin position="438"/>
        <end position="458"/>
    </location>
</feature>
<dbReference type="InterPro" id="IPR033635">
    <property type="entry name" value="ANKS1/Caskin"/>
</dbReference>
<dbReference type="InterPro" id="IPR006020">
    <property type="entry name" value="PTB/PI_dom"/>
</dbReference>
<feature type="region of interest" description="Disordered" evidence="6">
    <location>
        <begin position="492"/>
        <end position="538"/>
    </location>
</feature>
<dbReference type="PANTHER" id="PTHR24174:SF3">
    <property type="entry name" value="ANKYRIN REPEAT AND STERILE ALPHA MOTIF DOMAIN-CONTAINING PROTEIN 1B"/>
    <property type="match status" value="1"/>
</dbReference>
<dbReference type="Gene3D" id="2.30.29.30">
    <property type="entry name" value="Pleckstrin-homology domain (PH domain)/Phosphotyrosine-binding domain (PTB)"/>
    <property type="match status" value="1"/>
</dbReference>
<feature type="compositionally biased region" description="Polar residues" evidence="6">
    <location>
        <begin position="709"/>
        <end position="720"/>
    </location>
</feature>
<dbReference type="PRINTS" id="PR01415">
    <property type="entry name" value="ANKYRIN"/>
</dbReference>
<dbReference type="Proteomes" id="UP000424527">
    <property type="component" value="Unassembled WGS sequence"/>
</dbReference>
<dbReference type="EMBL" id="REGW02000020">
    <property type="protein sequence ID" value="KAE8281356.1"/>
    <property type="molecule type" value="Genomic_DNA"/>
</dbReference>
<name>A0A6G0HQV9_LARCR</name>
<evidence type="ECO:0000256" key="5">
    <source>
        <dbReference type="PROSITE-ProRule" id="PRU00023"/>
    </source>
</evidence>
<feature type="compositionally biased region" description="Polar residues" evidence="6">
    <location>
        <begin position="622"/>
        <end position="633"/>
    </location>
</feature>
<comment type="caution">
    <text evidence="9">The sequence shown here is derived from an EMBL/GenBank/DDBJ whole genome shotgun (WGS) entry which is preliminary data.</text>
</comment>
<gene>
    <name evidence="9" type="ORF">D5F01_LYC20334</name>
</gene>
<dbReference type="PROSITE" id="PS50105">
    <property type="entry name" value="SAM_DOMAIN"/>
    <property type="match status" value="2"/>
</dbReference>
<feature type="repeat" description="ANK" evidence="5">
    <location>
        <begin position="326"/>
        <end position="358"/>
    </location>
</feature>
<keyword evidence="3" id="KW-0677">Repeat</keyword>
<dbReference type="PROSITE" id="PS50297">
    <property type="entry name" value="ANK_REP_REGION"/>
    <property type="match status" value="5"/>
</dbReference>
<feature type="compositionally biased region" description="Polar residues" evidence="6">
    <location>
        <begin position="663"/>
        <end position="673"/>
    </location>
</feature>
<feature type="repeat" description="ANK" evidence="5">
    <location>
        <begin position="293"/>
        <end position="325"/>
    </location>
</feature>
<evidence type="ECO:0000313" key="10">
    <source>
        <dbReference type="Proteomes" id="UP000424527"/>
    </source>
</evidence>
<dbReference type="SUPFAM" id="SSF50729">
    <property type="entry name" value="PH domain-like"/>
    <property type="match status" value="1"/>
</dbReference>
<reference evidence="9 10" key="1">
    <citation type="submission" date="2019-07" db="EMBL/GenBank/DDBJ databases">
        <title>Chromosome genome assembly for large yellow croaker.</title>
        <authorList>
            <person name="Xiao S."/>
        </authorList>
    </citation>
    <scope>NUCLEOTIDE SEQUENCE [LARGE SCALE GENOMIC DNA]</scope>
    <source>
        <strain evidence="9">JMULYC20181020</strain>
        <tissue evidence="9">Muscle</tissue>
    </source>
</reference>
<dbReference type="PROSITE" id="PS50088">
    <property type="entry name" value="ANK_REPEAT"/>
    <property type="match status" value="6"/>
</dbReference>
<feature type="repeat" description="ANK" evidence="5">
    <location>
        <begin position="358"/>
        <end position="390"/>
    </location>
</feature>
<feature type="region of interest" description="Disordered" evidence="6">
    <location>
        <begin position="936"/>
        <end position="967"/>
    </location>
</feature>
<dbReference type="SUPFAM" id="SSF47769">
    <property type="entry name" value="SAM/Pointed domain"/>
    <property type="match status" value="2"/>
</dbReference>
<dbReference type="Pfam" id="PF12796">
    <property type="entry name" value="Ank_2"/>
    <property type="match status" value="3"/>
</dbReference>
<dbReference type="InterPro" id="IPR041880">
    <property type="entry name" value="SAM_ANKS1_repeat1"/>
</dbReference>
<feature type="region of interest" description="Disordered" evidence="6">
    <location>
        <begin position="622"/>
        <end position="743"/>
    </location>
</feature>
<dbReference type="Pfam" id="PF00536">
    <property type="entry name" value="SAM_1"/>
    <property type="match status" value="2"/>
</dbReference>
<evidence type="ECO:0000256" key="2">
    <source>
        <dbReference type="ARBA" id="ARBA00022490"/>
    </source>
</evidence>
<feature type="compositionally biased region" description="Polar residues" evidence="6">
    <location>
        <begin position="814"/>
        <end position="829"/>
    </location>
</feature>
<dbReference type="SMART" id="SM00462">
    <property type="entry name" value="PTB"/>
    <property type="match status" value="1"/>
</dbReference>
<keyword evidence="10" id="KW-1185">Reference proteome</keyword>
<accession>A0A6G0HQV9</accession>
<feature type="repeat" description="ANK" evidence="5">
    <location>
        <begin position="260"/>
        <end position="292"/>
    </location>
</feature>
<comment type="subcellular location">
    <subcellularLocation>
        <location evidence="1">Cytoplasm</location>
    </subcellularLocation>
</comment>
<dbReference type="InterPro" id="IPR001660">
    <property type="entry name" value="SAM"/>
</dbReference>
<feature type="compositionally biased region" description="Gly residues" evidence="6">
    <location>
        <begin position="941"/>
        <end position="950"/>
    </location>
</feature>
<evidence type="ECO:0000256" key="4">
    <source>
        <dbReference type="ARBA" id="ARBA00023043"/>
    </source>
</evidence>
<dbReference type="FunFam" id="2.30.29.30:FF:000045">
    <property type="entry name" value="Ankyrin repeat and sterile alpha motif domain-containing protein 1B"/>
    <property type="match status" value="1"/>
</dbReference>
<evidence type="ECO:0000259" key="8">
    <source>
        <dbReference type="PROSITE" id="PS50105"/>
    </source>
</evidence>
<feature type="compositionally biased region" description="Low complexity" evidence="6">
    <location>
        <begin position="440"/>
        <end position="452"/>
    </location>
</feature>
<feature type="repeat" description="ANK" evidence="5">
    <location>
        <begin position="224"/>
        <end position="256"/>
    </location>
</feature>
<feature type="region of interest" description="Disordered" evidence="6">
    <location>
        <begin position="1140"/>
        <end position="1171"/>
    </location>
</feature>
<evidence type="ECO:0000256" key="3">
    <source>
        <dbReference type="ARBA" id="ARBA00022737"/>
    </source>
</evidence>
<dbReference type="CDD" id="cd09499">
    <property type="entry name" value="SAM_AIDA1AB-like_repeat1"/>
    <property type="match status" value="1"/>
</dbReference>
<feature type="domain" description="SAM" evidence="8">
    <location>
        <begin position="1078"/>
        <end position="1137"/>
    </location>
</feature>
<feature type="domain" description="SAM" evidence="8">
    <location>
        <begin position="1007"/>
        <end position="1070"/>
    </location>
</feature>
<proteinExistence type="predicted"/>
<dbReference type="Gene3D" id="1.25.40.20">
    <property type="entry name" value="Ankyrin repeat-containing domain"/>
    <property type="match status" value="2"/>
</dbReference>
<dbReference type="InterPro" id="IPR011993">
    <property type="entry name" value="PH-like_dom_sf"/>
</dbReference>
<dbReference type="GO" id="GO:0046875">
    <property type="term" value="F:ephrin receptor binding"/>
    <property type="evidence" value="ECO:0007669"/>
    <property type="project" value="TreeGrafter"/>
</dbReference>
<feature type="repeat" description="ANK" evidence="5">
    <location>
        <begin position="191"/>
        <end position="223"/>
    </location>
</feature>
<dbReference type="InterPro" id="IPR002110">
    <property type="entry name" value="Ankyrin_rpt"/>
</dbReference>
<dbReference type="PANTHER" id="PTHR24174">
    <property type="entry name" value="ANKYRIN REPEAT AND STERILE ALPHA MOTIF DOMAIN-CONTAINING PROTEIN 1"/>
    <property type="match status" value="1"/>
</dbReference>
<keyword evidence="4 5" id="KW-0040">ANK repeat</keyword>
<dbReference type="InterPro" id="IPR036770">
    <property type="entry name" value="Ankyrin_rpt-contain_sf"/>
</dbReference>
<feature type="region of interest" description="Disordered" evidence="6">
    <location>
        <begin position="849"/>
        <end position="895"/>
    </location>
</feature>
<evidence type="ECO:0000256" key="6">
    <source>
        <dbReference type="SAM" id="MobiDB-lite"/>
    </source>
</evidence>
<organism evidence="9 10">
    <name type="scientific">Larimichthys crocea</name>
    <name type="common">Large yellow croaker</name>
    <name type="synonym">Pseudosciaena crocea</name>
    <dbReference type="NCBI Taxonomy" id="215358"/>
    <lineage>
        <taxon>Eukaryota</taxon>
        <taxon>Metazoa</taxon>
        <taxon>Chordata</taxon>
        <taxon>Craniata</taxon>
        <taxon>Vertebrata</taxon>
        <taxon>Euteleostomi</taxon>
        <taxon>Actinopterygii</taxon>
        <taxon>Neopterygii</taxon>
        <taxon>Teleostei</taxon>
        <taxon>Neoteleostei</taxon>
        <taxon>Acanthomorphata</taxon>
        <taxon>Eupercaria</taxon>
        <taxon>Sciaenidae</taxon>
        <taxon>Larimichthys</taxon>
    </lineage>
</organism>
<dbReference type="GO" id="GO:0005829">
    <property type="term" value="C:cytosol"/>
    <property type="evidence" value="ECO:0007669"/>
    <property type="project" value="TreeGrafter"/>
</dbReference>
<sequence>MTERLTCFHSGTNKGIASCWCGSITVIHAQTVTASLEEEEEEEEEEVSPPAALVCTEVTPGSSARQADSLTQEERTEPCASNLLCSIHSTSVPVRQHAVRSARQAVETRGSELSWIYGRSVGFASPRRCKLVSGMGKEQELLEAARTGNVALVEKLLSGKKGILGSGSGSIPLPNLLSMWKGLNVNCTDSSGYTPLHHASLNGHREVVLKLLQFEASTNVADSKGCFPLHLAAWRGDVDIVRILIHHGPSHCRVNQQNHERETALHCAAQYGHSEVVSVLLQELTDPTMRNSQQETPLDLAALYGRLQVVRMLVSAHPNLMTSHTRRHTPLHLAARNGHHSTVQTLLEAGMDVNCVTENGSALHEAALFGKMDVVRLLLDSGIEINLRDSQGRTALEILREHPAPKSQQITAVIQEYMMDDVERKSIVEEPVRMCPVPVPRTSVPSPSASPSLRHKNDAVTSELSKLLHEIKKCRDRDYSFEELCHTISSHSMDSFGSGRLSDEERPDRPNGTLTRGSKRPTPPLPPALEEEEAEKGCGPTGFWEALTPCNGCHNLGFSSLSQDSKLSAEIVASPSLDVFLPEDEDNPYESVTTAVTRKPCSLDINHQFNVCPRNGHLSHVTVSEGENSNHGNCSTGPTPDCSPPSPDTALKNIERVIRPQPKQRTSLSSSLDVQRPVNHSCEPSEVSSSLGYASFSTSPPASPPLSPNQEDSAGSNDDCQLTDDGPYQRDPPPPPPLCSSSTANALLEDRRKSHIPEEFAGLLHGSSPACETPDTPYHLYNPKPRKYAPPDVQSSLLQTPEFNIVIGGGPTQVFSRTGTESSSQSATGDPQKPQVVYRTIFHTRVNQDQQVDPSRGWSTLGRPPSSYSGQNGEVPELRGIQTGSVSKGGSAGAGYEERACTLGRMRSMPRSVLDLQLSKSLSKSDSNLVAVSPIQEEHGWGSGSRGQGPGSPSPGEGASPGGRLERTPSFTAEWEEIDKIMSSIGAGIGSGLDIKEDTSGPRCPLQSVGQWLDSIGLVQYENHLLANGFDNVQFMGSNVVEDQDLLEIGILNSAHRQRLLQAIRLLPRVRPIGYDGNNPTSVAEWLESLELGDYTKSFLINGYTSMELVKKIWEIELINVLKISLIGHRKRILASLGDRLHDDTPQKPPRAISLREPGGNHTPPQLSPSVGQAAYTAGVPGGSLDVQHLIMQADARRRQRSNDNYFEDVPRSKLERQMAQVSMAGEWCEPITLRPPNEATSSTPVQYWQHHPEKLIFQSCDYEAYYLGSMLVKELRGTESTQDACAKMRSTEQMKKVPTIVLSVSYKGVKFIDATNKNIIAEHEIRNISCAAQDPEDLSTFAYITKDLKSSHHYCHVFTAFDVNLAYEIILTLGQAFEVAYQLALQARKSGHGSSTLPESFDSKPSKPVPKPRVNIRKSMEQPSMDQKGHANVPWIVEPGQEAKRGVNTKAMPDAHVYYCGMQRM</sequence>
<dbReference type="CDD" id="cd01274">
    <property type="entry name" value="PTB_Anks"/>
    <property type="match status" value="1"/>
</dbReference>
<dbReference type="SMART" id="SM00454">
    <property type="entry name" value="SAM"/>
    <property type="match status" value="2"/>
</dbReference>